<dbReference type="Gene3D" id="1.10.260.40">
    <property type="entry name" value="lambda repressor-like DNA-binding domains"/>
    <property type="match status" value="1"/>
</dbReference>
<evidence type="ECO:0000313" key="2">
    <source>
        <dbReference type="EMBL" id="TYK43280.1"/>
    </source>
</evidence>
<comment type="caution">
    <text evidence="2">The sequence shown here is derived from an EMBL/GenBank/DDBJ whole genome shotgun (WGS) entry which is preliminary data.</text>
</comment>
<dbReference type="PROSITE" id="PS50943">
    <property type="entry name" value="HTH_CROC1"/>
    <property type="match status" value="1"/>
</dbReference>
<organism evidence="2 3">
    <name type="scientific">Actinomadura decatromicini</name>
    <dbReference type="NCBI Taxonomy" id="2604572"/>
    <lineage>
        <taxon>Bacteria</taxon>
        <taxon>Bacillati</taxon>
        <taxon>Actinomycetota</taxon>
        <taxon>Actinomycetes</taxon>
        <taxon>Streptosporangiales</taxon>
        <taxon>Thermomonosporaceae</taxon>
        <taxon>Actinomadura</taxon>
    </lineage>
</organism>
<dbReference type="Proteomes" id="UP000323505">
    <property type="component" value="Unassembled WGS sequence"/>
</dbReference>
<dbReference type="SUPFAM" id="SSF47413">
    <property type="entry name" value="lambda repressor-like DNA-binding domains"/>
    <property type="match status" value="1"/>
</dbReference>
<dbReference type="SMART" id="SM00530">
    <property type="entry name" value="HTH_XRE"/>
    <property type="match status" value="1"/>
</dbReference>
<name>A0A5D3F6I4_9ACTN</name>
<dbReference type="AlphaFoldDB" id="A0A5D3F6I4"/>
<dbReference type="InterPro" id="IPR043917">
    <property type="entry name" value="DUF5753"/>
</dbReference>
<dbReference type="CDD" id="cd00093">
    <property type="entry name" value="HTH_XRE"/>
    <property type="match status" value="1"/>
</dbReference>
<dbReference type="Pfam" id="PF19054">
    <property type="entry name" value="DUF5753"/>
    <property type="match status" value="1"/>
</dbReference>
<proteinExistence type="predicted"/>
<evidence type="ECO:0000259" key="1">
    <source>
        <dbReference type="PROSITE" id="PS50943"/>
    </source>
</evidence>
<sequence>MPSSPSPSSSVQAARQALADRLREIRQDAGLSGRALSEAAQWHPAKTSRIERGGQPATAADIQKWCEVCGVIDLAPDLVASLRAVEGAYVEWRRLERTGLSRLQQTYVPLYERTTHFRVYQSHVVPGLLQTVEYASALLSAITMFRRIPNDAEAAASGRVERQRVLYSERRFAFLVEEAVLMYGVGDSDVMAAQLRHLLTMMRLPSVSFGVIPMNARPRRIWTLEGFTIFDDVEVQIELLTAKVTVSAPGELSVYARAFGELATLAVTGDQARALIEQALDALS</sequence>
<protein>
    <submittedName>
        <fullName evidence="2">Helix-turn-helix transcriptional regulator</fullName>
    </submittedName>
</protein>
<feature type="domain" description="HTH cro/C1-type" evidence="1">
    <location>
        <begin position="22"/>
        <end position="75"/>
    </location>
</feature>
<dbReference type="EMBL" id="VSRQ01000012">
    <property type="protein sequence ID" value="TYK43280.1"/>
    <property type="molecule type" value="Genomic_DNA"/>
</dbReference>
<keyword evidence="3" id="KW-1185">Reference proteome</keyword>
<reference evidence="2 3" key="1">
    <citation type="submission" date="2019-08" db="EMBL/GenBank/DDBJ databases">
        <title>Actinomadura sp. nov. CYP1-5 isolated from mountain soil.</title>
        <authorList>
            <person name="Songsumanus A."/>
            <person name="Kuncharoen N."/>
            <person name="Kudo T."/>
            <person name="Yuki M."/>
            <person name="Igarashi Y."/>
            <person name="Tanasupawat S."/>
        </authorList>
    </citation>
    <scope>NUCLEOTIDE SEQUENCE [LARGE SCALE GENOMIC DNA]</scope>
    <source>
        <strain evidence="2 3">CYP1-5</strain>
    </source>
</reference>
<dbReference type="InterPro" id="IPR010982">
    <property type="entry name" value="Lambda_DNA-bd_dom_sf"/>
</dbReference>
<evidence type="ECO:0000313" key="3">
    <source>
        <dbReference type="Proteomes" id="UP000323505"/>
    </source>
</evidence>
<accession>A0A5D3F6I4</accession>
<dbReference type="RefSeq" id="WP_148767920.1">
    <property type="nucleotide sequence ID" value="NZ_VSRQ01000012.1"/>
</dbReference>
<dbReference type="InterPro" id="IPR001387">
    <property type="entry name" value="Cro/C1-type_HTH"/>
</dbReference>
<dbReference type="Pfam" id="PF13560">
    <property type="entry name" value="HTH_31"/>
    <property type="match status" value="1"/>
</dbReference>
<gene>
    <name evidence="2" type="ORF">FXF68_39390</name>
</gene>
<dbReference type="GO" id="GO:0003677">
    <property type="term" value="F:DNA binding"/>
    <property type="evidence" value="ECO:0007669"/>
    <property type="project" value="InterPro"/>
</dbReference>